<organism evidence="6 7">
    <name type="scientific">Methyloradius palustris</name>
    <dbReference type="NCBI Taxonomy" id="2778876"/>
    <lineage>
        <taxon>Bacteria</taxon>
        <taxon>Pseudomonadati</taxon>
        <taxon>Pseudomonadota</taxon>
        <taxon>Betaproteobacteria</taxon>
        <taxon>Nitrosomonadales</taxon>
        <taxon>Methylophilaceae</taxon>
        <taxon>Methyloradius</taxon>
    </lineage>
</organism>
<dbReference type="AlphaFoldDB" id="A0A8D5G979"/>
<evidence type="ECO:0000256" key="2">
    <source>
        <dbReference type="ARBA" id="ARBA00004117"/>
    </source>
</evidence>
<name>A0A8D5G979_9PROT</name>
<dbReference type="Pfam" id="PF02119">
    <property type="entry name" value="FlgI"/>
    <property type="match status" value="1"/>
</dbReference>
<dbReference type="NCBIfam" id="NF003676">
    <property type="entry name" value="PRK05303.1"/>
    <property type="match status" value="1"/>
</dbReference>
<keyword evidence="4 5" id="KW-0975">Bacterial flagellum</keyword>
<evidence type="ECO:0000313" key="7">
    <source>
        <dbReference type="Proteomes" id="UP000826722"/>
    </source>
</evidence>
<dbReference type="EMBL" id="AP024110">
    <property type="protein sequence ID" value="BCM25462.1"/>
    <property type="molecule type" value="Genomic_DNA"/>
</dbReference>
<comment type="subunit">
    <text evidence="5">The basal body constitutes a major portion of the flagellar organelle and consists of four rings (L,P,S, and M) mounted on a central rod.</text>
</comment>
<dbReference type="PANTHER" id="PTHR30381">
    <property type="entry name" value="FLAGELLAR P-RING PERIPLASMIC PROTEIN FLGI"/>
    <property type="match status" value="1"/>
</dbReference>
<evidence type="ECO:0000256" key="5">
    <source>
        <dbReference type="HAMAP-Rule" id="MF_00416"/>
    </source>
</evidence>
<dbReference type="HAMAP" id="MF_00416">
    <property type="entry name" value="FlgI"/>
    <property type="match status" value="1"/>
</dbReference>
<dbReference type="PRINTS" id="PR01010">
    <property type="entry name" value="FLGPRINGFLGI"/>
</dbReference>
<keyword evidence="6" id="KW-0966">Cell projection</keyword>
<evidence type="ECO:0000313" key="6">
    <source>
        <dbReference type="EMBL" id="BCM25462.1"/>
    </source>
</evidence>
<dbReference type="GO" id="GO:0030288">
    <property type="term" value="C:outer membrane-bounded periplasmic space"/>
    <property type="evidence" value="ECO:0007669"/>
    <property type="project" value="InterPro"/>
</dbReference>
<reference evidence="6" key="1">
    <citation type="journal article" date="2021" name="Arch. Microbiol.">
        <title>Methyloradius palustris gen. nov., sp. nov., a methanol-oxidizing bacterium isolated from snow.</title>
        <authorList>
            <person name="Miyadera T."/>
            <person name="Kojima H."/>
            <person name="Fukui M."/>
        </authorList>
    </citation>
    <scope>NUCLEOTIDE SEQUENCE</scope>
    <source>
        <strain evidence="6">Zm11</strain>
    </source>
</reference>
<dbReference type="InterPro" id="IPR001782">
    <property type="entry name" value="Flag_FlgI"/>
</dbReference>
<dbReference type="KEGG" id="mpau:ZMTM_17210"/>
<keyword evidence="6" id="KW-0282">Flagellum</keyword>
<keyword evidence="6" id="KW-0969">Cilium</keyword>
<proteinExistence type="inferred from homology"/>
<sequence>MIKAEKIMNSSLKNVQKFSAMLLIALFIFSPVAHAERLKDLATIQGVRSNQLIGYGLVVGLDGTGDQTTQTPFTVQSIISMMQQMGINLPAGTNLQLKNVAAVMVTSSLPAFAQPGQLLDVTVSSMGNAKSIRGGTLLMTPLRGADNQVYAMAQGNLVVGGVGASANGSQAQINHLSVGRISDGATVERSVPSNFTQDNLISLELKDADFSTASLVVDAINKRFGTGTAAAQDARVIKVLGPSTQNRVSFMAALETLDVKPAQTYAKIILNARTGSVVMNQSVSLDDCAVSHGNLSVVINTAPVISQPGALSNGQTVVAQRSTIEIQKEPGKVLKLQGGASLNDVIKALNAIGATPQDLLAILQAMKASGSLHADLEII</sequence>
<evidence type="ECO:0000256" key="1">
    <source>
        <dbReference type="ARBA" id="ARBA00002591"/>
    </source>
</evidence>
<dbReference type="GO" id="GO:0071973">
    <property type="term" value="P:bacterial-type flagellum-dependent cell motility"/>
    <property type="evidence" value="ECO:0007669"/>
    <property type="project" value="InterPro"/>
</dbReference>
<evidence type="ECO:0000256" key="4">
    <source>
        <dbReference type="ARBA" id="ARBA00023143"/>
    </source>
</evidence>
<evidence type="ECO:0000256" key="3">
    <source>
        <dbReference type="ARBA" id="ARBA00022729"/>
    </source>
</evidence>
<keyword evidence="7" id="KW-1185">Reference proteome</keyword>
<dbReference type="PANTHER" id="PTHR30381:SF0">
    <property type="entry name" value="FLAGELLAR P-RING PROTEIN"/>
    <property type="match status" value="1"/>
</dbReference>
<accession>A0A8D5G979</accession>
<comment type="similarity">
    <text evidence="5">Belongs to the FlgI family.</text>
</comment>
<protein>
    <recommendedName>
        <fullName evidence="5">Flagellar P-ring protein</fullName>
    </recommendedName>
    <alternativeName>
        <fullName evidence="5">Basal body P-ring protein</fullName>
    </alternativeName>
</protein>
<comment type="subcellular location">
    <subcellularLocation>
        <location evidence="2 5">Bacterial flagellum basal body</location>
    </subcellularLocation>
</comment>
<gene>
    <name evidence="5 6" type="primary">flgI</name>
    <name evidence="6" type="ORF">ZMTM_17210</name>
</gene>
<dbReference type="Proteomes" id="UP000826722">
    <property type="component" value="Chromosome"/>
</dbReference>
<comment type="function">
    <text evidence="1 5">Assembles around the rod to form the L-ring and probably protects the motor/basal body from shearing forces during rotation.</text>
</comment>
<keyword evidence="3" id="KW-0732">Signal</keyword>
<dbReference type="GO" id="GO:0009428">
    <property type="term" value="C:bacterial-type flagellum basal body, distal rod, P ring"/>
    <property type="evidence" value="ECO:0007669"/>
    <property type="project" value="InterPro"/>
</dbReference>
<dbReference type="GO" id="GO:0005198">
    <property type="term" value="F:structural molecule activity"/>
    <property type="evidence" value="ECO:0007669"/>
    <property type="project" value="InterPro"/>
</dbReference>